<evidence type="ECO:0000313" key="5">
    <source>
        <dbReference type="Proteomes" id="UP000273119"/>
    </source>
</evidence>
<dbReference type="PANTHER" id="PTHR34351:SF1">
    <property type="entry name" value="SLR1927 PROTEIN"/>
    <property type="match status" value="1"/>
</dbReference>
<dbReference type="InterPro" id="IPR002881">
    <property type="entry name" value="DUF58"/>
</dbReference>
<protein>
    <submittedName>
        <fullName evidence="4">DUF58 domain-containing protein</fullName>
    </submittedName>
</protein>
<evidence type="ECO:0000313" key="4">
    <source>
        <dbReference type="EMBL" id="RKW70645.1"/>
    </source>
</evidence>
<feature type="region of interest" description="Disordered" evidence="1">
    <location>
        <begin position="21"/>
        <end position="44"/>
    </location>
</feature>
<name>A0A496PJH5_9MICC</name>
<proteinExistence type="predicted"/>
<dbReference type="Pfam" id="PF01882">
    <property type="entry name" value="DUF58"/>
    <property type="match status" value="1"/>
</dbReference>
<keyword evidence="2" id="KW-0472">Membrane</keyword>
<dbReference type="Proteomes" id="UP000273119">
    <property type="component" value="Unassembled WGS sequence"/>
</dbReference>
<feature type="transmembrane region" description="Helical" evidence="2">
    <location>
        <begin position="88"/>
        <end position="109"/>
    </location>
</feature>
<keyword evidence="5" id="KW-1185">Reference proteome</keyword>
<feature type="compositionally biased region" description="Low complexity" evidence="1">
    <location>
        <begin position="26"/>
        <end position="44"/>
    </location>
</feature>
<accession>A0A496PJH5</accession>
<dbReference type="PANTHER" id="PTHR34351">
    <property type="entry name" value="SLR1927 PROTEIN-RELATED"/>
    <property type="match status" value="1"/>
</dbReference>
<sequence length="429" mass="46081">MWRRPWPGTAWCFTCRTTLGAPRQPPSSRRSSPRSPRPVPADAAPWPVAASPGLRVRVPRPTLRAVLLVLLGAALLAAASFLGRPELAAFGGLLIALPLAAWLLGWWWVRPRGPQQVRVQRRLNETPEVGGQSLVRLTVEGHDPGPGRELLRGFQPQHATSRGDEPVTYLARFPLRGGYRLGPFLSIRTDPLGLVLRTQPQDPGHELTVALPPSTQVSDGDWEELLPSRTQKGSEADTLTRPYQEGDPYRRIHWPVSARQGRMMVRPDAEDHDGVPAVMLDRQSAHYGGAPTWVHEPGGGRTASTASYDAALRTAAAAATVLRKGTPGADIAAFPAWTQGRLDTLLASSVPSPSTAQPTLGAGLGSLVIITGIPGDAAATWPGRHSRRRVTVLMHGPDDAAPPSAVLAAWERAGWTWRTLSAHTLAGAS</sequence>
<dbReference type="EMBL" id="QQXL01000003">
    <property type="protein sequence ID" value="RKW70645.1"/>
    <property type="molecule type" value="Genomic_DNA"/>
</dbReference>
<dbReference type="AlphaFoldDB" id="A0A496PJH5"/>
<gene>
    <name evidence="4" type="ORF">DWQ67_05890</name>
</gene>
<reference evidence="4 5" key="1">
    <citation type="submission" date="2018-07" db="EMBL/GenBank/DDBJ databases">
        <title>Arthrobacter sp. nov., isolated from raw cow's milk with high bacterial count.</title>
        <authorList>
            <person name="Hahne J."/>
            <person name="Isele D."/>
            <person name="Lipski A."/>
        </authorList>
    </citation>
    <scope>NUCLEOTIDE SEQUENCE [LARGE SCALE GENOMIC DNA]</scope>
    <source>
        <strain evidence="4 5">JZ R-183</strain>
    </source>
</reference>
<keyword evidence="2" id="KW-0812">Transmembrane</keyword>
<evidence type="ECO:0000256" key="2">
    <source>
        <dbReference type="SAM" id="Phobius"/>
    </source>
</evidence>
<evidence type="ECO:0000256" key="1">
    <source>
        <dbReference type="SAM" id="MobiDB-lite"/>
    </source>
</evidence>
<feature type="domain" description="DUF58" evidence="3">
    <location>
        <begin position="240"/>
        <end position="287"/>
    </location>
</feature>
<organism evidence="4 5">
    <name type="scientific">Galactobacter caseinivorans</name>
    <dbReference type="NCBI Taxonomy" id="2676123"/>
    <lineage>
        <taxon>Bacteria</taxon>
        <taxon>Bacillati</taxon>
        <taxon>Actinomycetota</taxon>
        <taxon>Actinomycetes</taxon>
        <taxon>Micrococcales</taxon>
        <taxon>Micrococcaceae</taxon>
        <taxon>Galactobacter</taxon>
    </lineage>
</organism>
<feature type="transmembrane region" description="Helical" evidence="2">
    <location>
        <begin position="65"/>
        <end position="82"/>
    </location>
</feature>
<evidence type="ECO:0000259" key="3">
    <source>
        <dbReference type="Pfam" id="PF01882"/>
    </source>
</evidence>
<comment type="caution">
    <text evidence="4">The sequence shown here is derived from an EMBL/GenBank/DDBJ whole genome shotgun (WGS) entry which is preliminary data.</text>
</comment>
<keyword evidence="2" id="KW-1133">Transmembrane helix</keyword>